<gene>
    <name evidence="1" type="ORF">CR513_12724</name>
</gene>
<dbReference type="OrthoDB" id="1740909at2759"/>
<comment type="caution">
    <text evidence="1">The sequence shown here is derived from an EMBL/GenBank/DDBJ whole genome shotgun (WGS) entry which is preliminary data.</text>
</comment>
<reference evidence="1" key="1">
    <citation type="submission" date="2018-05" db="EMBL/GenBank/DDBJ databases">
        <title>Draft genome of Mucuna pruriens seed.</title>
        <authorList>
            <person name="Nnadi N.E."/>
            <person name="Vos R."/>
            <person name="Hasami M.H."/>
            <person name="Devisetty U.K."/>
            <person name="Aguiy J.C."/>
        </authorList>
    </citation>
    <scope>NUCLEOTIDE SEQUENCE [LARGE SCALE GENOMIC DNA]</scope>
    <source>
        <strain evidence="1">JCA_2017</strain>
    </source>
</reference>
<protein>
    <submittedName>
        <fullName evidence="1">Uncharacterized protein</fullName>
    </submittedName>
</protein>
<keyword evidence="2" id="KW-1185">Reference proteome</keyword>
<feature type="non-terminal residue" evidence="1">
    <location>
        <position position="1"/>
    </location>
</feature>
<evidence type="ECO:0000313" key="2">
    <source>
        <dbReference type="Proteomes" id="UP000257109"/>
    </source>
</evidence>
<dbReference type="AlphaFoldDB" id="A0A371HLG8"/>
<dbReference type="EMBL" id="QJKJ01002242">
    <property type="protein sequence ID" value="RDY03657.1"/>
    <property type="molecule type" value="Genomic_DNA"/>
</dbReference>
<proteinExistence type="predicted"/>
<dbReference type="Proteomes" id="UP000257109">
    <property type="component" value="Unassembled WGS sequence"/>
</dbReference>
<accession>A0A371HLG8</accession>
<sequence>MKDVQQLVGKINESTQESTFLVDGVLNQRGSGADVVLEGPNGVLIKQSLYFEFQANNNQSKYKALSVEMKLAGELRA</sequence>
<name>A0A371HLG8_MUCPR</name>
<organism evidence="1 2">
    <name type="scientific">Mucuna pruriens</name>
    <name type="common">Velvet bean</name>
    <name type="synonym">Dolichos pruriens</name>
    <dbReference type="NCBI Taxonomy" id="157652"/>
    <lineage>
        <taxon>Eukaryota</taxon>
        <taxon>Viridiplantae</taxon>
        <taxon>Streptophyta</taxon>
        <taxon>Embryophyta</taxon>
        <taxon>Tracheophyta</taxon>
        <taxon>Spermatophyta</taxon>
        <taxon>Magnoliopsida</taxon>
        <taxon>eudicotyledons</taxon>
        <taxon>Gunneridae</taxon>
        <taxon>Pentapetalae</taxon>
        <taxon>rosids</taxon>
        <taxon>fabids</taxon>
        <taxon>Fabales</taxon>
        <taxon>Fabaceae</taxon>
        <taxon>Papilionoideae</taxon>
        <taxon>50 kb inversion clade</taxon>
        <taxon>NPAAA clade</taxon>
        <taxon>indigoferoid/millettioid clade</taxon>
        <taxon>Phaseoleae</taxon>
        <taxon>Mucuna</taxon>
    </lineage>
</organism>
<evidence type="ECO:0000313" key="1">
    <source>
        <dbReference type="EMBL" id="RDY03657.1"/>
    </source>
</evidence>